<dbReference type="InterPro" id="IPR002798">
    <property type="entry name" value="SpoIIM-like"/>
</dbReference>
<dbReference type="Pfam" id="PF01944">
    <property type="entry name" value="SpoIIM"/>
    <property type="match status" value="1"/>
</dbReference>
<protein>
    <submittedName>
        <fullName evidence="2">Stage II sporulation protein M</fullName>
    </submittedName>
</protein>
<keyword evidence="1" id="KW-0812">Transmembrane</keyword>
<feature type="transmembrane region" description="Helical" evidence="1">
    <location>
        <begin position="59"/>
        <end position="82"/>
    </location>
</feature>
<organism evidence="3 4">
    <name type="scientific">Tannerella forsythia</name>
    <name type="common">Bacteroides forsythus</name>
    <dbReference type="NCBI Taxonomy" id="28112"/>
    <lineage>
        <taxon>Bacteria</taxon>
        <taxon>Pseudomonadati</taxon>
        <taxon>Bacteroidota</taxon>
        <taxon>Bacteroidia</taxon>
        <taxon>Bacteroidales</taxon>
        <taxon>Tannerellaceae</taxon>
        <taxon>Tannerella</taxon>
    </lineage>
</organism>
<reference evidence="2 5" key="2">
    <citation type="submission" date="2017-09" db="EMBL/GenBank/DDBJ databases">
        <title>Phase variable restriction modification systems are present in the genome sequences of periodontal pathogens Prevotella intermedia, Tannerella forsythia and Porphyromonas gingivalis.</title>
        <authorList>
            <person name="Haigh R.D."/>
            <person name="Crawford L."/>
            <person name="Ralph J."/>
            <person name="Wanford J."/>
            <person name="Vartoukian S.R."/>
            <person name="Hijazib K."/>
            <person name="Wade W."/>
            <person name="Oggioni M.R."/>
        </authorList>
    </citation>
    <scope>NUCLEOTIDE SEQUENCE [LARGE SCALE GENOMIC DNA]</scope>
    <source>
        <strain evidence="2 5">WW11663</strain>
    </source>
</reference>
<evidence type="ECO:0000313" key="5">
    <source>
        <dbReference type="Proteomes" id="UP000219259"/>
    </source>
</evidence>
<evidence type="ECO:0000313" key="3">
    <source>
        <dbReference type="EMBL" id="SCQ23206.1"/>
    </source>
</evidence>
<dbReference type="OrthoDB" id="2942182at2"/>
<dbReference type="Proteomes" id="UP000219259">
    <property type="component" value="Unassembled WGS sequence"/>
</dbReference>
<reference evidence="3 4" key="1">
    <citation type="submission" date="2016-09" db="EMBL/GenBank/DDBJ databases">
        <authorList>
            <person name="Capua I."/>
            <person name="De Benedictis P."/>
            <person name="Joannis T."/>
            <person name="Lombin L.H."/>
            <person name="Cattoli G."/>
        </authorList>
    </citation>
    <scope>NUCLEOTIDE SEQUENCE [LARGE SCALE GENOMIC DNA]</scope>
    <source>
        <strain evidence="3 4">UB20</strain>
    </source>
</reference>
<dbReference type="AlphaFoldDB" id="A0A1D3USF4"/>
<dbReference type="PANTHER" id="PTHR35337:SF1">
    <property type="entry name" value="SLR1478 PROTEIN"/>
    <property type="match status" value="1"/>
</dbReference>
<accession>A0A1D3USF4</accession>
<sequence>MISFLIWLLPFIGRIFFIEMPIIESSDTAQYDSVISEITESLDKDNHFEAFLLIFKNNILGCAINIAGGVFLGLGTIINLFINGFASADIFKNVYDSGFGLHNILKTTLPHSFELIGFWLSGAIGLSIAWELILFMRNQDIFSVKFCKWLVLWLTVVFIIILIAAFVEAYISVTML</sequence>
<feature type="transmembrane region" description="Helical" evidence="1">
    <location>
        <begin position="116"/>
        <end position="137"/>
    </location>
</feature>
<proteinExistence type="predicted"/>
<dbReference type="EMBL" id="NSLJ01000008">
    <property type="protein sequence ID" value="PDP44332.1"/>
    <property type="molecule type" value="Genomic_DNA"/>
</dbReference>
<feature type="transmembrane region" description="Helical" evidence="1">
    <location>
        <begin position="149"/>
        <end position="171"/>
    </location>
</feature>
<dbReference type="RefSeq" id="WP_074450058.1">
    <property type="nucleotide sequence ID" value="NZ_JBHRKL010000009.1"/>
</dbReference>
<dbReference type="Proteomes" id="UP000182057">
    <property type="component" value="Unassembled WGS sequence"/>
</dbReference>
<keyword evidence="1" id="KW-1133">Transmembrane helix</keyword>
<keyword evidence="1" id="KW-0472">Membrane</keyword>
<evidence type="ECO:0000313" key="4">
    <source>
        <dbReference type="Proteomes" id="UP000182057"/>
    </source>
</evidence>
<evidence type="ECO:0000313" key="2">
    <source>
        <dbReference type="EMBL" id="PDP44332.1"/>
    </source>
</evidence>
<gene>
    <name evidence="2" type="ORF">CLI86_04315</name>
    <name evidence="3" type="ORF">TFUB20_01985</name>
</gene>
<name>A0A1D3USF4_TANFO</name>
<dbReference type="PANTHER" id="PTHR35337">
    <property type="entry name" value="SLR1478 PROTEIN"/>
    <property type="match status" value="1"/>
</dbReference>
<dbReference type="EMBL" id="FMMM01000067">
    <property type="protein sequence ID" value="SCQ23206.1"/>
    <property type="molecule type" value="Genomic_DNA"/>
</dbReference>
<evidence type="ECO:0000256" key="1">
    <source>
        <dbReference type="SAM" id="Phobius"/>
    </source>
</evidence>